<feature type="transmembrane region" description="Helical" evidence="5">
    <location>
        <begin position="235"/>
        <end position="258"/>
    </location>
</feature>
<dbReference type="Proteomes" id="UP000179627">
    <property type="component" value="Unassembled WGS sequence"/>
</dbReference>
<sequence length="536" mass="54269">MTAEAEPAFRGRRSRSTTPSPRLLIAVLAVAGTVASFMHTLVVPIIPALPRLFHAPAADTSWIITITLLAGAVATPVAGRLGDMYGKRRVMLGSVWLLVLGSLVCALSTSLAPMVVGRGLQGLSTGLIPLGISLLRDELPAERLGSALGLMSSSLGIGGALGVPVAAVIAQTFTWHVLFWMATGLSLAILLLLWRVVPESPVREAAPGRFDVVGAIGLAAGVSCLLLAISKGGTWGWVSPATVGTALAAVAVLLLLWGPWELRHPSPVVDLRVSARPRVLMTNLTSVVVGFAMYGMGLAVPQILQLPTATGYGLGQSMIAAGVCFAPFGVVMMLASPFTARVSARWGAGVTLVLGSGIIGVGYLISAWFMHSIWQTVLIGLISGVGVALAYASMPTLIMAAVPDTETAAANGLNTLMRSLGTSSSAAVVGALLASMTVAFDGGQVPSAAGFQAVFLLGAGAAALAVLLGLCIPGPGPGPEARRAPAAVVAAAVGSDARQDVVLGAVTPAPRRPATPATTIATPVAAKPGDAGAWLA</sequence>
<dbReference type="GO" id="GO:0005886">
    <property type="term" value="C:plasma membrane"/>
    <property type="evidence" value="ECO:0007669"/>
    <property type="project" value="UniProtKB-SubCell"/>
</dbReference>
<proteinExistence type="predicted"/>
<feature type="transmembrane region" description="Helical" evidence="5">
    <location>
        <begin position="209"/>
        <end position="229"/>
    </location>
</feature>
<feature type="transmembrane region" description="Helical" evidence="5">
    <location>
        <begin position="312"/>
        <end position="334"/>
    </location>
</feature>
<dbReference type="CDD" id="cd17504">
    <property type="entry name" value="MFS_MMR_MDR_like"/>
    <property type="match status" value="1"/>
</dbReference>
<evidence type="ECO:0000256" key="3">
    <source>
        <dbReference type="ARBA" id="ARBA00022989"/>
    </source>
</evidence>
<comment type="caution">
    <text evidence="7">The sequence shown here is derived from an EMBL/GenBank/DDBJ whole genome shotgun (WGS) entry which is preliminary data.</text>
</comment>
<evidence type="ECO:0000259" key="6">
    <source>
        <dbReference type="PROSITE" id="PS50850"/>
    </source>
</evidence>
<dbReference type="RefSeq" id="WP_071082978.1">
    <property type="nucleotide sequence ID" value="NZ_MBLM01000047.1"/>
</dbReference>
<evidence type="ECO:0000313" key="8">
    <source>
        <dbReference type="Proteomes" id="UP000179627"/>
    </source>
</evidence>
<dbReference type="Gene3D" id="1.20.1250.20">
    <property type="entry name" value="MFS general substrate transporter like domains"/>
    <property type="match status" value="1"/>
</dbReference>
<evidence type="ECO:0000256" key="1">
    <source>
        <dbReference type="ARBA" id="ARBA00004651"/>
    </source>
</evidence>
<feature type="transmembrane region" description="Helical" evidence="5">
    <location>
        <begin position="279"/>
        <end position="300"/>
    </location>
</feature>
<reference evidence="8" key="1">
    <citation type="submission" date="2016-07" db="EMBL/GenBank/DDBJ databases">
        <title>Sequence Frankia sp. strain CcI1.17.</title>
        <authorList>
            <person name="Ghodhbane-Gtari F."/>
            <person name="Swanson E."/>
            <person name="Gueddou A."/>
            <person name="Morris K."/>
            <person name="Hezbri K."/>
            <person name="Ktari A."/>
            <person name="Nouioui I."/>
            <person name="Abebe-Akele F."/>
            <person name="Simpson S."/>
            <person name="Thomas K."/>
            <person name="Gtari M."/>
            <person name="Tisa L.S."/>
            <person name="Hurst S."/>
        </authorList>
    </citation>
    <scope>NUCLEOTIDE SEQUENCE [LARGE SCALE GENOMIC DNA]</scope>
    <source>
        <strain evidence="8">Cc1.17</strain>
    </source>
</reference>
<keyword evidence="4 5" id="KW-0472">Membrane</keyword>
<comment type="subcellular location">
    <subcellularLocation>
        <location evidence="1">Cell membrane</location>
        <topology evidence="1">Multi-pass membrane protein</topology>
    </subcellularLocation>
</comment>
<dbReference type="Gene3D" id="1.20.1720.10">
    <property type="entry name" value="Multidrug resistance protein D"/>
    <property type="match status" value="1"/>
</dbReference>
<feature type="transmembrane region" description="Helical" evidence="5">
    <location>
        <begin position="90"/>
        <end position="109"/>
    </location>
</feature>
<feature type="transmembrane region" description="Helical" evidence="5">
    <location>
        <begin position="452"/>
        <end position="473"/>
    </location>
</feature>
<feature type="transmembrane region" description="Helical" evidence="5">
    <location>
        <begin position="177"/>
        <end position="197"/>
    </location>
</feature>
<dbReference type="PROSITE" id="PS50850">
    <property type="entry name" value="MFS"/>
    <property type="match status" value="1"/>
</dbReference>
<feature type="transmembrane region" description="Helical" evidence="5">
    <location>
        <begin position="346"/>
        <end position="366"/>
    </location>
</feature>
<gene>
    <name evidence="7" type="ORF">CC117_12225</name>
</gene>
<dbReference type="InterPro" id="IPR011701">
    <property type="entry name" value="MFS"/>
</dbReference>
<dbReference type="GO" id="GO:0022857">
    <property type="term" value="F:transmembrane transporter activity"/>
    <property type="evidence" value="ECO:0007669"/>
    <property type="project" value="InterPro"/>
</dbReference>
<organism evidence="7 8">
    <name type="scientific">Parafrankia colletiae</name>
    <dbReference type="NCBI Taxonomy" id="573497"/>
    <lineage>
        <taxon>Bacteria</taxon>
        <taxon>Bacillati</taxon>
        <taxon>Actinomycetota</taxon>
        <taxon>Actinomycetes</taxon>
        <taxon>Frankiales</taxon>
        <taxon>Frankiaceae</taxon>
        <taxon>Parafrankia</taxon>
    </lineage>
</organism>
<dbReference type="EMBL" id="MBLM01000047">
    <property type="protein sequence ID" value="OHV42331.1"/>
    <property type="molecule type" value="Genomic_DNA"/>
</dbReference>
<dbReference type="Pfam" id="PF07690">
    <property type="entry name" value="MFS_1"/>
    <property type="match status" value="1"/>
</dbReference>
<name>A0A1S1R982_9ACTN</name>
<keyword evidence="8" id="KW-1185">Reference proteome</keyword>
<dbReference type="AlphaFoldDB" id="A0A1S1R982"/>
<dbReference type="InterPro" id="IPR036259">
    <property type="entry name" value="MFS_trans_sf"/>
</dbReference>
<dbReference type="OrthoDB" id="4484751at2"/>
<feature type="transmembrane region" description="Helical" evidence="5">
    <location>
        <begin position="147"/>
        <end position="171"/>
    </location>
</feature>
<evidence type="ECO:0000313" key="7">
    <source>
        <dbReference type="EMBL" id="OHV42331.1"/>
    </source>
</evidence>
<dbReference type="InterPro" id="IPR020846">
    <property type="entry name" value="MFS_dom"/>
</dbReference>
<feature type="transmembrane region" description="Helical" evidence="5">
    <location>
        <begin position="23"/>
        <end position="49"/>
    </location>
</feature>
<accession>A0A1S1R982</accession>
<feature type="domain" description="Major facilitator superfamily (MFS) profile" evidence="6">
    <location>
        <begin position="24"/>
        <end position="477"/>
    </location>
</feature>
<keyword evidence="2 5" id="KW-0812">Transmembrane</keyword>
<feature type="transmembrane region" description="Helical" evidence="5">
    <location>
        <begin position="420"/>
        <end position="440"/>
    </location>
</feature>
<dbReference type="PANTHER" id="PTHR42718:SF35">
    <property type="entry name" value="BLL0718 PROTEIN"/>
    <property type="match status" value="1"/>
</dbReference>
<feature type="transmembrane region" description="Helical" evidence="5">
    <location>
        <begin position="372"/>
        <end position="392"/>
    </location>
</feature>
<dbReference type="PANTHER" id="PTHR42718">
    <property type="entry name" value="MAJOR FACILITATOR SUPERFAMILY MULTIDRUG TRANSPORTER MFSC"/>
    <property type="match status" value="1"/>
</dbReference>
<protein>
    <submittedName>
        <fullName evidence="7">MFS transporter permease</fullName>
    </submittedName>
</protein>
<dbReference type="SUPFAM" id="SSF103473">
    <property type="entry name" value="MFS general substrate transporter"/>
    <property type="match status" value="2"/>
</dbReference>
<keyword evidence="3 5" id="KW-1133">Transmembrane helix</keyword>
<evidence type="ECO:0000256" key="2">
    <source>
        <dbReference type="ARBA" id="ARBA00022692"/>
    </source>
</evidence>
<evidence type="ECO:0000256" key="5">
    <source>
        <dbReference type="SAM" id="Phobius"/>
    </source>
</evidence>
<evidence type="ECO:0000256" key="4">
    <source>
        <dbReference type="ARBA" id="ARBA00023136"/>
    </source>
</evidence>
<feature type="transmembrane region" description="Helical" evidence="5">
    <location>
        <begin position="61"/>
        <end position="78"/>
    </location>
</feature>